<proteinExistence type="predicted"/>
<organism evidence="9 10">
    <name type="scientific">Oleoguttula mirabilis</name>
    <dbReference type="NCBI Taxonomy" id="1507867"/>
    <lineage>
        <taxon>Eukaryota</taxon>
        <taxon>Fungi</taxon>
        <taxon>Dikarya</taxon>
        <taxon>Ascomycota</taxon>
        <taxon>Pezizomycotina</taxon>
        <taxon>Dothideomycetes</taxon>
        <taxon>Dothideomycetidae</taxon>
        <taxon>Mycosphaerellales</taxon>
        <taxon>Teratosphaeriaceae</taxon>
        <taxon>Oleoguttula</taxon>
    </lineage>
</organism>
<feature type="region of interest" description="Disordered" evidence="7">
    <location>
        <begin position="231"/>
        <end position="254"/>
    </location>
</feature>
<evidence type="ECO:0000313" key="10">
    <source>
        <dbReference type="Proteomes" id="UP001324427"/>
    </source>
</evidence>
<dbReference type="Proteomes" id="UP001324427">
    <property type="component" value="Unassembled WGS sequence"/>
</dbReference>
<dbReference type="GO" id="GO:0008270">
    <property type="term" value="F:zinc ion binding"/>
    <property type="evidence" value="ECO:0007669"/>
    <property type="project" value="UniProtKB-KW"/>
</dbReference>
<dbReference type="AlphaFoldDB" id="A0AAV9JJB9"/>
<dbReference type="GO" id="GO:0004842">
    <property type="term" value="F:ubiquitin-protein transferase activity"/>
    <property type="evidence" value="ECO:0007669"/>
    <property type="project" value="InterPro"/>
</dbReference>
<dbReference type="InterPro" id="IPR044066">
    <property type="entry name" value="TRIAD_supradom"/>
</dbReference>
<keyword evidence="1" id="KW-0808">Transferase</keyword>
<keyword evidence="2" id="KW-0479">Metal-binding</keyword>
<protein>
    <recommendedName>
        <fullName evidence="8">RING-type domain-containing protein</fullName>
    </recommendedName>
</protein>
<dbReference type="PANTHER" id="PTHR11685">
    <property type="entry name" value="RBR FAMILY RING FINGER AND IBR DOMAIN-CONTAINING"/>
    <property type="match status" value="1"/>
</dbReference>
<sequence length="536" mass="59253">MPSSSPPTVLVECTVCCDSNPTNTPTYLTITGDVVCLACFAESVQPMFLAALAHEHDYPVKWGTAALDAQEFATHLPAGFMLRWVWREREYRTPVRERVYCRHKKSGDGVEECGNFFGAKVGATGAGCVYCCVKCKGCTCGVCAVSFAGDAKRHVCADREGAQATAAKDDPFRGLQRGKDYQLCPKCGVHITLRDGCNHLSCSQAGCGASFCYICGAQIARVEHEHFKPGKPCPRYNQPGAGNAHHDDHHHHHNNDAATNEWVARIHHIAHALQIIGPLHNQAHILVNAEPGSAVAQGILALMHQLEASLTLQLFDPTTRTEIDFLERERVSYLAAYDAIEDAVWSLLGEDDDAWAGWPGLPRLLELHQDRHEVYLDSMDARLDTLWDERMQTLNLPDWYDRALYRALEYPRVTVQAQDSAHAVRDNLMALPADTLTASQCSILRVAVAVGRALHWQLVFPAVRTVAALEMMRDKARVDDGIVEEEAWKVGGAVWNGYLGLRLAVEVRRGERGRFEAGVEGRLGVLRESELRGEGL</sequence>
<evidence type="ECO:0000313" key="9">
    <source>
        <dbReference type="EMBL" id="KAK4545504.1"/>
    </source>
</evidence>
<evidence type="ECO:0000256" key="7">
    <source>
        <dbReference type="SAM" id="MobiDB-lite"/>
    </source>
</evidence>
<evidence type="ECO:0000259" key="8">
    <source>
        <dbReference type="PROSITE" id="PS51873"/>
    </source>
</evidence>
<keyword evidence="3" id="KW-0677">Repeat</keyword>
<gene>
    <name evidence="9" type="ORF">LTR36_002854</name>
</gene>
<evidence type="ECO:0000256" key="5">
    <source>
        <dbReference type="ARBA" id="ARBA00022786"/>
    </source>
</evidence>
<dbReference type="GO" id="GO:0016567">
    <property type="term" value="P:protein ubiquitination"/>
    <property type="evidence" value="ECO:0007669"/>
    <property type="project" value="InterPro"/>
</dbReference>
<evidence type="ECO:0000256" key="2">
    <source>
        <dbReference type="ARBA" id="ARBA00022723"/>
    </source>
</evidence>
<dbReference type="PROSITE" id="PS51873">
    <property type="entry name" value="TRIAD"/>
    <property type="match status" value="1"/>
</dbReference>
<accession>A0AAV9JJB9</accession>
<dbReference type="SUPFAM" id="SSF57850">
    <property type="entry name" value="RING/U-box"/>
    <property type="match status" value="1"/>
</dbReference>
<evidence type="ECO:0000256" key="4">
    <source>
        <dbReference type="ARBA" id="ARBA00022771"/>
    </source>
</evidence>
<keyword evidence="10" id="KW-1185">Reference proteome</keyword>
<keyword evidence="4" id="KW-0863">Zinc-finger</keyword>
<comment type="caution">
    <text evidence="9">The sequence shown here is derived from an EMBL/GenBank/DDBJ whole genome shotgun (WGS) entry which is preliminary data.</text>
</comment>
<reference evidence="9 10" key="1">
    <citation type="submission" date="2021-11" db="EMBL/GenBank/DDBJ databases">
        <title>Black yeast isolated from Biological Soil Crust.</title>
        <authorList>
            <person name="Kurbessoian T."/>
        </authorList>
    </citation>
    <scope>NUCLEOTIDE SEQUENCE [LARGE SCALE GENOMIC DNA]</scope>
    <source>
        <strain evidence="9 10">CCFEE 5522</strain>
    </source>
</reference>
<dbReference type="Pfam" id="PF22191">
    <property type="entry name" value="IBR_1"/>
    <property type="match status" value="1"/>
</dbReference>
<evidence type="ECO:0000256" key="1">
    <source>
        <dbReference type="ARBA" id="ARBA00022679"/>
    </source>
</evidence>
<dbReference type="EMBL" id="JAVFHQ010000019">
    <property type="protein sequence ID" value="KAK4545504.1"/>
    <property type="molecule type" value="Genomic_DNA"/>
</dbReference>
<keyword evidence="6" id="KW-0862">Zinc</keyword>
<name>A0AAV9JJB9_9PEZI</name>
<feature type="domain" description="RING-type" evidence="8">
    <location>
        <begin position="9"/>
        <end position="237"/>
    </location>
</feature>
<dbReference type="InterPro" id="IPR031127">
    <property type="entry name" value="E3_UB_ligase_RBR"/>
</dbReference>
<keyword evidence="5" id="KW-0833">Ubl conjugation pathway</keyword>
<dbReference type="Gene3D" id="1.20.120.1750">
    <property type="match status" value="1"/>
</dbReference>
<evidence type="ECO:0000256" key="3">
    <source>
        <dbReference type="ARBA" id="ARBA00022737"/>
    </source>
</evidence>
<evidence type="ECO:0000256" key="6">
    <source>
        <dbReference type="ARBA" id="ARBA00022833"/>
    </source>
</evidence>